<evidence type="ECO:0000313" key="4">
    <source>
        <dbReference type="Proteomes" id="UP000023152"/>
    </source>
</evidence>
<dbReference type="Pfam" id="PF00076">
    <property type="entry name" value="RRM_1"/>
    <property type="match status" value="1"/>
</dbReference>
<feature type="domain" description="RRM" evidence="2">
    <location>
        <begin position="32"/>
        <end position="112"/>
    </location>
</feature>
<dbReference type="GO" id="GO:0003723">
    <property type="term" value="F:RNA binding"/>
    <property type="evidence" value="ECO:0007669"/>
    <property type="project" value="UniProtKB-UniRule"/>
</dbReference>
<organism evidence="3 4">
    <name type="scientific">Reticulomyxa filosa</name>
    <dbReference type="NCBI Taxonomy" id="46433"/>
    <lineage>
        <taxon>Eukaryota</taxon>
        <taxon>Sar</taxon>
        <taxon>Rhizaria</taxon>
        <taxon>Retaria</taxon>
        <taxon>Foraminifera</taxon>
        <taxon>Monothalamids</taxon>
        <taxon>Reticulomyxidae</taxon>
        <taxon>Reticulomyxa</taxon>
    </lineage>
</organism>
<dbReference type="Gene3D" id="3.30.70.330">
    <property type="match status" value="1"/>
</dbReference>
<name>X6NJK4_RETFI</name>
<protein>
    <submittedName>
        <fullName evidence="3">Polyadenylate-binding protein 1</fullName>
    </submittedName>
</protein>
<dbReference type="SUPFAM" id="SSF54928">
    <property type="entry name" value="RNA-binding domain, RBD"/>
    <property type="match status" value="1"/>
</dbReference>
<evidence type="ECO:0000313" key="3">
    <source>
        <dbReference type="EMBL" id="ETO26485.1"/>
    </source>
</evidence>
<dbReference type="InterPro" id="IPR012677">
    <property type="entry name" value="Nucleotide-bd_a/b_plait_sf"/>
</dbReference>
<comment type="caution">
    <text evidence="3">The sequence shown here is derived from an EMBL/GenBank/DDBJ whole genome shotgun (WGS) entry which is preliminary data.</text>
</comment>
<dbReference type="EMBL" id="ASPP01007845">
    <property type="protein sequence ID" value="ETO26485.1"/>
    <property type="molecule type" value="Genomic_DNA"/>
</dbReference>
<gene>
    <name evidence="3" type="ORF">RFI_10649</name>
</gene>
<dbReference type="InterPro" id="IPR000504">
    <property type="entry name" value="RRM_dom"/>
</dbReference>
<dbReference type="OrthoDB" id="266020at2759"/>
<dbReference type="AlphaFoldDB" id="X6NJK4"/>
<evidence type="ECO:0000259" key="2">
    <source>
        <dbReference type="PROSITE" id="PS50102"/>
    </source>
</evidence>
<keyword evidence="4" id="KW-1185">Reference proteome</keyword>
<dbReference type="SMART" id="SM00360">
    <property type="entry name" value="RRM"/>
    <property type="match status" value="1"/>
</dbReference>
<dbReference type="PROSITE" id="PS50102">
    <property type="entry name" value="RRM"/>
    <property type="match status" value="1"/>
</dbReference>
<accession>X6NJK4</accession>
<proteinExistence type="predicted"/>
<feature type="non-terminal residue" evidence="3">
    <location>
        <position position="142"/>
    </location>
</feature>
<reference evidence="3 4" key="1">
    <citation type="journal article" date="2013" name="Curr. Biol.">
        <title>The Genome of the Foraminiferan Reticulomyxa filosa.</title>
        <authorList>
            <person name="Glockner G."/>
            <person name="Hulsmann N."/>
            <person name="Schleicher M."/>
            <person name="Noegel A.A."/>
            <person name="Eichinger L."/>
            <person name="Gallinger C."/>
            <person name="Pawlowski J."/>
            <person name="Sierra R."/>
            <person name="Euteneuer U."/>
            <person name="Pillet L."/>
            <person name="Moustafa A."/>
            <person name="Platzer M."/>
            <person name="Groth M."/>
            <person name="Szafranski K."/>
            <person name="Schliwa M."/>
        </authorList>
    </citation>
    <scope>NUCLEOTIDE SEQUENCE [LARGE SCALE GENOMIC DNA]</scope>
</reference>
<dbReference type="Proteomes" id="UP000023152">
    <property type="component" value="Unassembled WGS sequence"/>
</dbReference>
<keyword evidence="1" id="KW-0694">RNA-binding</keyword>
<dbReference type="InterPro" id="IPR035979">
    <property type="entry name" value="RBD_domain_sf"/>
</dbReference>
<evidence type="ECO:0000256" key="1">
    <source>
        <dbReference type="PROSITE-ProRule" id="PRU00176"/>
    </source>
</evidence>
<sequence>MKKMFKKNSGKTCKIEIDINDEANGTMELDENNLYVKGLWKECTQVELDDLFKQFGVITQSRVYGDGVGFVRFETADAAKMVFFFSLFLSKQSIFKKWSVVDQAIEIMHNKRIDSRSHETLLVKHAYRKVRNNKRIIRVGKE</sequence>